<dbReference type="EMBL" id="JYJA01000022">
    <property type="protein sequence ID" value="KJL44989.1"/>
    <property type="molecule type" value="Genomic_DNA"/>
</dbReference>
<dbReference type="GO" id="GO:0030600">
    <property type="term" value="F:feruloyl esterase activity"/>
    <property type="evidence" value="ECO:0007669"/>
    <property type="project" value="InterPro"/>
</dbReference>
<reference evidence="9 10" key="1">
    <citation type="submission" date="2015-02" db="EMBL/GenBank/DDBJ databases">
        <title>Draft genome sequences of ten Microbacterium spp. with emphasis on heavy metal contaminated environments.</title>
        <authorList>
            <person name="Corretto E."/>
        </authorList>
    </citation>
    <scope>NUCLEOTIDE SEQUENCE [LARGE SCALE GENOMIC DNA]</scope>
    <source>
        <strain evidence="9 10">DSM 8608</strain>
    </source>
</reference>
<dbReference type="RefSeq" id="WP_052676661.1">
    <property type="nucleotide sequence ID" value="NZ_JYJA01000022.1"/>
</dbReference>
<dbReference type="OrthoDB" id="9767239at2"/>
<evidence type="ECO:0000256" key="4">
    <source>
        <dbReference type="ARBA" id="ARBA00022729"/>
    </source>
</evidence>
<dbReference type="PANTHER" id="PTHR38050:SF2">
    <property type="entry name" value="FERULOYL ESTERASE C-RELATED"/>
    <property type="match status" value="1"/>
</dbReference>
<dbReference type="PATRIC" id="fig|69370.6.peg.521"/>
<accession>A0A0M2HEC1</accession>
<sequence length="342" mass="35020">MIAKTRTRARAILATGVALALAAGGIILGAAPATAAGGPAQSCARTLPVGASTLEVSFAGETYGVLVQVPDAPLRRELPLVVDLHGSNANGGVQADISDLGEIGAAQGFIVVNPTGDIEFPRTLPDGNWAWNVPGVPLTSGTYPPAGSRDDVAFLRAVVDAVDAAGCVDERRVFATGFSGGGRMASALACEASDVFAAIAPVAGLRAGRPDPAALSGPVADSCSPDRPVAVVTFHGTADFVNPYPGNADPRWGYTVQLAAQRWAALNDCRRGPVVTPAGAGITAYSWPNCAKQADVVLYEVADGGHTWPGTDVDLSPLGAVSQEISASQIMWDFFKAHPRRG</sequence>
<evidence type="ECO:0000256" key="7">
    <source>
        <dbReference type="ARBA" id="ARBA00023326"/>
    </source>
</evidence>
<name>A0A0M2HEC1_MICTR</name>
<evidence type="ECO:0000256" key="5">
    <source>
        <dbReference type="ARBA" id="ARBA00022801"/>
    </source>
</evidence>
<feature type="signal peptide" evidence="8">
    <location>
        <begin position="1"/>
        <end position="35"/>
    </location>
</feature>
<evidence type="ECO:0000256" key="1">
    <source>
        <dbReference type="ARBA" id="ARBA00004613"/>
    </source>
</evidence>
<keyword evidence="7" id="KW-0624">Polysaccharide degradation</keyword>
<gene>
    <name evidence="9" type="ORF">RS82_00497</name>
</gene>
<dbReference type="GO" id="GO:0045493">
    <property type="term" value="P:xylan catabolic process"/>
    <property type="evidence" value="ECO:0007669"/>
    <property type="project" value="UniProtKB-KW"/>
</dbReference>
<dbReference type="Proteomes" id="UP000034098">
    <property type="component" value="Unassembled WGS sequence"/>
</dbReference>
<keyword evidence="10" id="KW-1185">Reference proteome</keyword>
<dbReference type="PANTHER" id="PTHR38050">
    <property type="match status" value="1"/>
</dbReference>
<dbReference type="AlphaFoldDB" id="A0A0M2HEC1"/>
<evidence type="ECO:0000313" key="9">
    <source>
        <dbReference type="EMBL" id="KJL44989.1"/>
    </source>
</evidence>
<dbReference type="InterPro" id="IPR010126">
    <property type="entry name" value="Esterase_phb"/>
</dbReference>
<keyword evidence="4 8" id="KW-0732">Signal</keyword>
<evidence type="ECO:0000313" key="10">
    <source>
        <dbReference type="Proteomes" id="UP000034098"/>
    </source>
</evidence>
<evidence type="ECO:0000256" key="2">
    <source>
        <dbReference type="ARBA" id="ARBA00022525"/>
    </source>
</evidence>
<dbReference type="InterPro" id="IPR029058">
    <property type="entry name" value="AB_hydrolase_fold"/>
</dbReference>
<dbReference type="SUPFAM" id="SSF53474">
    <property type="entry name" value="alpha/beta-Hydrolases"/>
    <property type="match status" value="2"/>
</dbReference>
<dbReference type="Pfam" id="PF10503">
    <property type="entry name" value="Esterase_PHB"/>
    <property type="match status" value="1"/>
</dbReference>
<comment type="subcellular location">
    <subcellularLocation>
        <location evidence="1">Secreted</location>
    </subcellularLocation>
</comment>
<evidence type="ECO:0000256" key="8">
    <source>
        <dbReference type="SAM" id="SignalP"/>
    </source>
</evidence>
<protein>
    <submittedName>
        <fullName evidence="9">Esterase PHB depolymerase</fullName>
    </submittedName>
</protein>
<proteinExistence type="predicted"/>
<dbReference type="Gene3D" id="3.40.50.1820">
    <property type="entry name" value="alpha/beta hydrolase"/>
    <property type="match status" value="1"/>
</dbReference>
<keyword evidence="5" id="KW-0378">Hydrolase</keyword>
<dbReference type="InterPro" id="IPR043595">
    <property type="entry name" value="FaeB/C/D"/>
</dbReference>
<dbReference type="GO" id="GO:0005576">
    <property type="term" value="C:extracellular region"/>
    <property type="evidence" value="ECO:0007669"/>
    <property type="project" value="UniProtKB-SubCell"/>
</dbReference>
<feature type="chain" id="PRO_5017930956" evidence="8">
    <location>
        <begin position="36"/>
        <end position="342"/>
    </location>
</feature>
<keyword evidence="2" id="KW-0964">Secreted</keyword>
<comment type="caution">
    <text evidence="9">The sequence shown here is derived from an EMBL/GenBank/DDBJ whole genome shotgun (WGS) entry which is preliminary data.</text>
</comment>
<keyword evidence="6" id="KW-0119">Carbohydrate metabolism</keyword>
<organism evidence="9 10">
    <name type="scientific">Microbacterium trichothecenolyticum</name>
    <name type="common">Aureobacterium trichothecenolyticum</name>
    <dbReference type="NCBI Taxonomy" id="69370"/>
    <lineage>
        <taxon>Bacteria</taxon>
        <taxon>Bacillati</taxon>
        <taxon>Actinomycetota</taxon>
        <taxon>Actinomycetes</taxon>
        <taxon>Micrococcales</taxon>
        <taxon>Microbacteriaceae</taxon>
        <taxon>Microbacterium</taxon>
    </lineage>
</organism>
<evidence type="ECO:0000256" key="3">
    <source>
        <dbReference type="ARBA" id="ARBA00022651"/>
    </source>
</evidence>
<evidence type="ECO:0000256" key="6">
    <source>
        <dbReference type="ARBA" id="ARBA00023277"/>
    </source>
</evidence>
<keyword evidence="3" id="KW-0858">Xylan degradation</keyword>